<evidence type="ECO:0000313" key="1">
    <source>
        <dbReference type="EMBL" id="EGR32476.1"/>
    </source>
</evidence>
<proteinExistence type="predicted"/>
<sequence>MSQQNHYNHQNVPEEIAKKFPALQGKHFGHIDVPQHVLESVKRNVTKPLVQSRTLQPLIQQSFIGQPAVLGGGQPVILPRGVAQNQFTNTGFLHQGNSKVYTDLDVPEDVAKKFPNLQQRIHKNN</sequence>
<dbReference type="EMBL" id="GL983659">
    <property type="protein sequence ID" value="EGR32476.1"/>
    <property type="molecule type" value="Genomic_DNA"/>
</dbReference>
<protein>
    <submittedName>
        <fullName evidence="1">Uncharacterized protein</fullName>
    </submittedName>
</protein>
<dbReference type="InParanoid" id="G0QQM4"/>
<organism evidence="1 2">
    <name type="scientific">Ichthyophthirius multifiliis</name>
    <name type="common">White spot disease agent</name>
    <name type="synonym">Ich</name>
    <dbReference type="NCBI Taxonomy" id="5932"/>
    <lineage>
        <taxon>Eukaryota</taxon>
        <taxon>Sar</taxon>
        <taxon>Alveolata</taxon>
        <taxon>Ciliophora</taxon>
        <taxon>Intramacronucleata</taxon>
        <taxon>Oligohymenophorea</taxon>
        <taxon>Hymenostomatida</taxon>
        <taxon>Ophryoglenina</taxon>
        <taxon>Ichthyophthirius</taxon>
    </lineage>
</organism>
<gene>
    <name evidence="1" type="ORF">IMG5_081340</name>
</gene>
<dbReference type="AlphaFoldDB" id="G0QQM4"/>
<dbReference type="OrthoDB" id="10653370at2759"/>
<reference evidence="1 2" key="1">
    <citation type="submission" date="2011-07" db="EMBL/GenBank/DDBJ databases">
        <authorList>
            <person name="Coyne R."/>
            <person name="Brami D."/>
            <person name="Johnson J."/>
            <person name="Hostetler J."/>
            <person name="Hannick L."/>
            <person name="Clark T."/>
            <person name="Cassidy-Hanley D."/>
            <person name="Inman J."/>
        </authorList>
    </citation>
    <scope>NUCLEOTIDE SEQUENCE [LARGE SCALE GENOMIC DNA]</scope>
    <source>
        <strain evidence="1 2">G5</strain>
    </source>
</reference>
<evidence type="ECO:0000313" key="2">
    <source>
        <dbReference type="Proteomes" id="UP000008983"/>
    </source>
</evidence>
<keyword evidence="2" id="KW-1185">Reference proteome</keyword>
<dbReference type="GeneID" id="14908640"/>
<dbReference type="Proteomes" id="UP000008983">
    <property type="component" value="Unassembled WGS sequence"/>
</dbReference>
<accession>G0QQM4</accession>
<dbReference type="RefSeq" id="XP_004036462.1">
    <property type="nucleotide sequence ID" value="XM_004036414.1"/>
</dbReference>
<name>G0QQM4_ICHMU</name>